<gene>
    <name evidence="15" type="ORF">NCTC12195_01382</name>
    <name evidence="14" type="ORF">SGA02_02730</name>
</gene>
<evidence type="ECO:0000256" key="9">
    <source>
        <dbReference type="ARBA" id="ARBA00022842"/>
    </source>
</evidence>
<evidence type="ECO:0000256" key="3">
    <source>
        <dbReference type="ARBA" id="ARBA00022516"/>
    </source>
</evidence>
<evidence type="ECO:0000313" key="15">
    <source>
        <dbReference type="EMBL" id="SUM31945.1"/>
    </source>
</evidence>
<keyword evidence="5" id="KW-0479">Metal-binding</keyword>
<keyword evidence="7 15" id="KW-0418">Kinase</keyword>
<reference evidence="14 17" key="2">
    <citation type="submission" date="2019-07" db="EMBL/GenBank/DDBJ databases">
        <title>Whole genome shotgun sequence of Staphylococcus gallinarum NBRC 109767.</title>
        <authorList>
            <person name="Hosoyama A."/>
            <person name="Uohara A."/>
            <person name="Ohji S."/>
            <person name="Ichikawa N."/>
        </authorList>
    </citation>
    <scope>NUCLEOTIDE SEQUENCE [LARGE SCALE GENOMIC DNA]</scope>
    <source>
        <strain evidence="14 17">NBRC 109767</strain>
    </source>
</reference>
<dbReference type="Pfam" id="PF19279">
    <property type="entry name" value="YegS_C"/>
    <property type="match status" value="1"/>
</dbReference>
<sequence length="323" mass="35883">MNILTNKKYNHGVLFYHEHSGIKDIYRGLGDVTAALTTFCKHLSIQLSENEGDIIEYCKKIKSKSYSDDVDIVFILGGDGTVNELINGIMHSELDIPIGIIPGGTFNDFVKTLNLSPRHKAASQQLIEAELQPYDVMKINNQYALNFVGLGLIVQNAENVQNGNKDVFGKLSYVGSTVKTLLNPEYFNYKVTVDDKEINGKTSMLVVANGPFIGGSRIPLTDLSPSDGYLNSFIFKEQNTRVLNDIFKQRDSMNWNHMTEGIQHILAKKISITTDPVVKVDIDGEIALETPLEIEIIPNTVQILTLNNTVSNNNTTADEEIES</sequence>
<dbReference type="Proteomes" id="UP000321057">
    <property type="component" value="Unassembled WGS sequence"/>
</dbReference>
<organism evidence="15 16">
    <name type="scientific">Staphylococcus gallinarum</name>
    <dbReference type="NCBI Taxonomy" id="1293"/>
    <lineage>
        <taxon>Bacteria</taxon>
        <taxon>Bacillati</taxon>
        <taxon>Bacillota</taxon>
        <taxon>Bacilli</taxon>
        <taxon>Bacillales</taxon>
        <taxon>Staphylococcaceae</taxon>
        <taxon>Staphylococcus</taxon>
    </lineage>
</organism>
<dbReference type="Gene3D" id="3.40.50.10330">
    <property type="entry name" value="Probable inorganic polyphosphate/atp-NAD kinase, domain 1"/>
    <property type="match status" value="1"/>
</dbReference>
<keyword evidence="17" id="KW-1185">Reference proteome</keyword>
<dbReference type="Proteomes" id="UP000255277">
    <property type="component" value="Unassembled WGS sequence"/>
</dbReference>
<dbReference type="GO" id="GO:0005886">
    <property type="term" value="C:plasma membrane"/>
    <property type="evidence" value="ECO:0007669"/>
    <property type="project" value="TreeGrafter"/>
</dbReference>
<dbReference type="InterPro" id="IPR001206">
    <property type="entry name" value="Diacylglycerol_kinase_cat_dom"/>
</dbReference>
<keyword evidence="6" id="KW-0547">Nucleotide-binding</keyword>
<proteinExistence type="inferred from homology"/>
<dbReference type="STRING" id="1293.SH09_03305"/>
<dbReference type="Pfam" id="PF00781">
    <property type="entry name" value="DAGK_cat"/>
    <property type="match status" value="1"/>
</dbReference>
<dbReference type="SMART" id="SM00046">
    <property type="entry name" value="DAGKc"/>
    <property type="match status" value="1"/>
</dbReference>
<evidence type="ECO:0000256" key="11">
    <source>
        <dbReference type="ARBA" id="ARBA00023209"/>
    </source>
</evidence>
<evidence type="ECO:0000256" key="7">
    <source>
        <dbReference type="ARBA" id="ARBA00022777"/>
    </source>
</evidence>
<keyword evidence="8" id="KW-0067">ATP-binding</keyword>
<dbReference type="InterPro" id="IPR050187">
    <property type="entry name" value="Lipid_Phosphate_FormReg"/>
</dbReference>
<evidence type="ECO:0000256" key="8">
    <source>
        <dbReference type="ARBA" id="ARBA00022840"/>
    </source>
</evidence>
<dbReference type="NCBIfam" id="TIGR00147">
    <property type="entry name" value="YegS/Rv2252/BmrU family lipid kinase"/>
    <property type="match status" value="1"/>
</dbReference>
<dbReference type="InterPro" id="IPR005218">
    <property type="entry name" value="Diacylglycerol/lipid_kinase"/>
</dbReference>
<keyword evidence="10" id="KW-0443">Lipid metabolism</keyword>
<keyword evidence="12" id="KW-1208">Phospholipid metabolism</keyword>
<comment type="cofactor">
    <cofactor evidence="1">
        <name>Mg(2+)</name>
        <dbReference type="ChEBI" id="CHEBI:18420"/>
    </cofactor>
</comment>
<dbReference type="PANTHER" id="PTHR12358:SF106">
    <property type="entry name" value="LIPID KINASE YEGS"/>
    <property type="match status" value="1"/>
</dbReference>
<evidence type="ECO:0000313" key="17">
    <source>
        <dbReference type="Proteomes" id="UP000321057"/>
    </source>
</evidence>
<dbReference type="InterPro" id="IPR016064">
    <property type="entry name" value="NAD/diacylglycerol_kinase_sf"/>
</dbReference>
<dbReference type="GO" id="GO:0004143">
    <property type="term" value="F:ATP-dependent diacylglycerol kinase activity"/>
    <property type="evidence" value="ECO:0007669"/>
    <property type="project" value="TreeGrafter"/>
</dbReference>
<dbReference type="InterPro" id="IPR017438">
    <property type="entry name" value="ATP-NAD_kinase_N"/>
</dbReference>
<evidence type="ECO:0000259" key="13">
    <source>
        <dbReference type="PROSITE" id="PS50146"/>
    </source>
</evidence>
<dbReference type="PANTHER" id="PTHR12358">
    <property type="entry name" value="SPHINGOSINE KINASE"/>
    <property type="match status" value="1"/>
</dbReference>
<dbReference type="AlphaFoldDB" id="A0A380FDG5"/>
<dbReference type="GO" id="GO:0005524">
    <property type="term" value="F:ATP binding"/>
    <property type="evidence" value="ECO:0007669"/>
    <property type="project" value="UniProtKB-KW"/>
</dbReference>
<dbReference type="InterPro" id="IPR045540">
    <property type="entry name" value="YegS/DAGK_C"/>
</dbReference>
<dbReference type="GO" id="GO:0008654">
    <property type="term" value="P:phospholipid biosynthetic process"/>
    <property type="evidence" value="ECO:0007669"/>
    <property type="project" value="UniProtKB-KW"/>
</dbReference>
<comment type="similarity">
    <text evidence="2">Belongs to the diacylglycerol/lipid kinase family.</text>
</comment>
<keyword evidence="9" id="KW-0460">Magnesium</keyword>
<evidence type="ECO:0000256" key="1">
    <source>
        <dbReference type="ARBA" id="ARBA00001946"/>
    </source>
</evidence>
<evidence type="ECO:0000256" key="12">
    <source>
        <dbReference type="ARBA" id="ARBA00023264"/>
    </source>
</evidence>
<dbReference type="EMBL" id="BKAX01000001">
    <property type="protein sequence ID" value="GEQ04445.1"/>
    <property type="molecule type" value="Genomic_DNA"/>
</dbReference>
<dbReference type="SUPFAM" id="SSF111331">
    <property type="entry name" value="NAD kinase/diacylglycerol kinase-like"/>
    <property type="match status" value="1"/>
</dbReference>
<dbReference type="GO" id="GO:0046872">
    <property type="term" value="F:metal ion binding"/>
    <property type="evidence" value="ECO:0007669"/>
    <property type="project" value="UniProtKB-KW"/>
</dbReference>
<keyword evidence="3" id="KW-0444">Lipid biosynthesis</keyword>
<dbReference type="EC" id="2.7.1.-" evidence="15"/>
<name>A0A380FDG5_STAGA</name>
<feature type="domain" description="DAGKc" evidence="13">
    <location>
        <begin position="42"/>
        <end position="143"/>
    </location>
</feature>
<evidence type="ECO:0000313" key="16">
    <source>
        <dbReference type="Proteomes" id="UP000255277"/>
    </source>
</evidence>
<evidence type="ECO:0000256" key="10">
    <source>
        <dbReference type="ARBA" id="ARBA00023098"/>
    </source>
</evidence>
<reference evidence="15 16" key="1">
    <citation type="submission" date="2018-06" db="EMBL/GenBank/DDBJ databases">
        <authorList>
            <consortium name="Pathogen Informatics"/>
            <person name="Doyle S."/>
        </authorList>
    </citation>
    <scope>NUCLEOTIDE SEQUENCE [LARGE SCALE GENOMIC DNA]</scope>
    <source>
        <strain evidence="15 16">NCTC12195</strain>
    </source>
</reference>
<protein>
    <submittedName>
        <fullName evidence="14">Lipid kinase</fullName>
    </submittedName>
    <submittedName>
        <fullName evidence="15">Transcription regulator (Contains diacylglycerol kinase catalytic domain)</fullName>
        <ecNumber evidence="15">2.7.1.-</ecNumber>
    </submittedName>
</protein>
<accession>A0A380FDG5</accession>
<keyword evidence="11" id="KW-0594">Phospholipid biosynthesis</keyword>
<evidence type="ECO:0000313" key="14">
    <source>
        <dbReference type="EMBL" id="GEQ04445.1"/>
    </source>
</evidence>
<evidence type="ECO:0000256" key="5">
    <source>
        <dbReference type="ARBA" id="ARBA00022723"/>
    </source>
</evidence>
<evidence type="ECO:0000256" key="6">
    <source>
        <dbReference type="ARBA" id="ARBA00022741"/>
    </source>
</evidence>
<dbReference type="PROSITE" id="PS50146">
    <property type="entry name" value="DAGK"/>
    <property type="match status" value="1"/>
</dbReference>
<evidence type="ECO:0000256" key="2">
    <source>
        <dbReference type="ARBA" id="ARBA00005983"/>
    </source>
</evidence>
<evidence type="ECO:0000256" key="4">
    <source>
        <dbReference type="ARBA" id="ARBA00022679"/>
    </source>
</evidence>
<dbReference type="EMBL" id="UHDK01000001">
    <property type="protein sequence ID" value="SUM31945.1"/>
    <property type="molecule type" value="Genomic_DNA"/>
</dbReference>
<keyword evidence="4 15" id="KW-0808">Transferase</keyword>
<dbReference type="Gene3D" id="2.60.200.40">
    <property type="match status" value="1"/>
</dbReference>